<proteinExistence type="predicted"/>
<gene>
    <name evidence="6" type="ORF">KL86APRO_20490</name>
</gene>
<keyword evidence="5" id="KW-0732">Signal</keyword>
<dbReference type="AlphaFoldDB" id="A0A212KKS4"/>
<reference evidence="6" key="1">
    <citation type="submission" date="2016-04" db="EMBL/GenBank/DDBJ databases">
        <authorList>
            <person name="Evans L.H."/>
            <person name="Alamgir A."/>
            <person name="Owens N."/>
            <person name="Weber N.D."/>
            <person name="Virtaneva K."/>
            <person name="Barbian K."/>
            <person name="Babar A."/>
            <person name="Rosenke K."/>
        </authorList>
    </citation>
    <scope>NUCLEOTIDE SEQUENCE</scope>
    <source>
        <strain evidence="6">86</strain>
    </source>
</reference>
<organism evidence="6">
    <name type="scientific">uncultured Alphaproteobacteria bacterium</name>
    <dbReference type="NCBI Taxonomy" id="91750"/>
    <lineage>
        <taxon>Bacteria</taxon>
        <taxon>Pseudomonadati</taxon>
        <taxon>Pseudomonadota</taxon>
        <taxon>Alphaproteobacteria</taxon>
        <taxon>environmental samples</taxon>
    </lineage>
</organism>
<name>A0A212KKS4_9PROT</name>
<keyword evidence="4" id="KW-0472">Membrane</keyword>
<dbReference type="NCBIfam" id="TIGR01352">
    <property type="entry name" value="tonB_Cterm"/>
    <property type="match status" value="1"/>
</dbReference>
<dbReference type="SUPFAM" id="SSF74653">
    <property type="entry name" value="TolA/TonB C-terminal domain"/>
    <property type="match status" value="1"/>
</dbReference>
<comment type="subcellular location">
    <subcellularLocation>
        <location evidence="1">Membrane</location>
        <topology evidence="1">Single-pass membrane protein</topology>
    </subcellularLocation>
</comment>
<dbReference type="Pfam" id="PF13103">
    <property type="entry name" value="TonB_2"/>
    <property type="match status" value="1"/>
</dbReference>
<protein>
    <recommendedName>
        <fullName evidence="7">TonB C-terminal domain-containing protein</fullName>
    </recommendedName>
</protein>
<accession>A0A212KKS4</accession>
<evidence type="ECO:0000256" key="3">
    <source>
        <dbReference type="ARBA" id="ARBA00022989"/>
    </source>
</evidence>
<feature type="chain" id="PRO_5012713417" description="TonB C-terminal domain-containing protein" evidence="5">
    <location>
        <begin position="24"/>
        <end position="168"/>
    </location>
</feature>
<dbReference type="Gene3D" id="3.30.1150.10">
    <property type="match status" value="1"/>
</dbReference>
<dbReference type="GO" id="GO:0016020">
    <property type="term" value="C:membrane"/>
    <property type="evidence" value="ECO:0007669"/>
    <property type="project" value="UniProtKB-SubCell"/>
</dbReference>
<evidence type="ECO:0000313" key="6">
    <source>
        <dbReference type="EMBL" id="SBW12195.1"/>
    </source>
</evidence>
<dbReference type="EMBL" id="FLUO01000002">
    <property type="protein sequence ID" value="SBW12195.1"/>
    <property type="molecule type" value="Genomic_DNA"/>
</dbReference>
<feature type="signal peptide" evidence="5">
    <location>
        <begin position="1"/>
        <end position="23"/>
    </location>
</feature>
<sequence>MTPGERIAAAAAVSAALHWAALAVPWTPPPAAPADAALVVSLTGAETGLALAAPISLEQAAPADPASENPADRRRAALAEYLDALAEAVHARRALGGGRLIGNAAVALTVGGDGGFAEISLAGSSGDAALDADALAAVRAASGAVPRPRALGTEGLKLVLVVKYQFGL</sequence>
<evidence type="ECO:0008006" key="7">
    <source>
        <dbReference type="Google" id="ProtNLM"/>
    </source>
</evidence>
<evidence type="ECO:0000256" key="1">
    <source>
        <dbReference type="ARBA" id="ARBA00004167"/>
    </source>
</evidence>
<keyword evidence="3" id="KW-1133">Transmembrane helix</keyword>
<keyword evidence="2" id="KW-0812">Transmembrane</keyword>
<evidence type="ECO:0000256" key="2">
    <source>
        <dbReference type="ARBA" id="ARBA00022692"/>
    </source>
</evidence>
<dbReference type="InterPro" id="IPR006260">
    <property type="entry name" value="TonB/TolA_C"/>
</dbReference>
<evidence type="ECO:0000256" key="5">
    <source>
        <dbReference type="SAM" id="SignalP"/>
    </source>
</evidence>
<evidence type="ECO:0000256" key="4">
    <source>
        <dbReference type="ARBA" id="ARBA00023136"/>
    </source>
</evidence>